<dbReference type="GO" id="GO:0046872">
    <property type="term" value="F:metal ion binding"/>
    <property type="evidence" value="ECO:0007669"/>
    <property type="project" value="UniProtKB-KW"/>
</dbReference>
<evidence type="ECO:0000256" key="12">
    <source>
        <dbReference type="HAMAP-Rule" id="MF_01959"/>
    </source>
</evidence>
<dbReference type="AlphaFoldDB" id="A0A839SXY0"/>
<gene>
    <name evidence="12" type="primary">ccmE</name>
    <name evidence="12" type="synonym">cycJ</name>
    <name evidence="14" type="ORF">FHR98_002692</name>
</gene>
<evidence type="ECO:0000256" key="10">
    <source>
        <dbReference type="ARBA" id="ARBA00023136"/>
    </source>
</evidence>
<evidence type="ECO:0000256" key="3">
    <source>
        <dbReference type="ARBA" id="ARBA00022617"/>
    </source>
</evidence>
<dbReference type="SUPFAM" id="SSF82093">
    <property type="entry name" value="Heme chaperone CcmE"/>
    <property type="match status" value="1"/>
</dbReference>
<feature type="topological domain" description="Cytoplasmic" evidence="12">
    <location>
        <begin position="1"/>
        <end position="7"/>
    </location>
</feature>
<keyword evidence="8 12" id="KW-1133">Transmembrane helix</keyword>
<keyword evidence="9 12" id="KW-0408">Iron</keyword>
<evidence type="ECO:0000256" key="4">
    <source>
        <dbReference type="ARBA" id="ARBA00022692"/>
    </source>
</evidence>
<evidence type="ECO:0000256" key="11">
    <source>
        <dbReference type="ARBA" id="ARBA00056663"/>
    </source>
</evidence>
<evidence type="ECO:0000256" key="8">
    <source>
        <dbReference type="ARBA" id="ARBA00022989"/>
    </source>
</evidence>
<keyword evidence="4 12" id="KW-0812">Transmembrane</keyword>
<dbReference type="NCBIfam" id="NF009729">
    <property type="entry name" value="PRK13254.1-3"/>
    <property type="match status" value="1"/>
</dbReference>
<dbReference type="InterPro" id="IPR004329">
    <property type="entry name" value="CcmE"/>
</dbReference>
<dbReference type="NCBIfam" id="NF009731">
    <property type="entry name" value="PRK13254.1-5"/>
    <property type="match status" value="1"/>
</dbReference>
<evidence type="ECO:0000256" key="5">
    <source>
        <dbReference type="ARBA" id="ARBA00022723"/>
    </source>
</evidence>
<dbReference type="RefSeq" id="WP_183417206.1">
    <property type="nucleotide sequence ID" value="NZ_JACHXA010000008.1"/>
</dbReference>
<dbReference type="PANTHER" id="PTHR34128">
    <property type="entry name" value="CYTOCHROME C-TYPE BIOGENESIS PROTEIN CCME HOMOLOG, MITOCHONDRIAL"/>
    <property type="match status" value="1"/>
</dbReference>
<keyword evidence="7 12" id="KW-0735">Signal-anchor</keyword>
<dbReference type="GO" id="GO:0005886">
    <property type="term" value="C:plasma membrane"/>
    <property type="evidence" value="ECO:0007669"/>
    <property type="project" value="UniProtKB-SubCell"/>
</dbReference>
<feature type="topological domain" description="Extracellular" evidence="12">
    <location>
        <begin position="29"/>
        <end position="150"/>
    </location>
</feature>
<evidence type="ECO:0000313" key="15">
    <source>
        <dbReference type="Proteomes" id="UP000581135"/>
    </source>
</evidence>
<keyword evidence="6 12" id="KW-0201">Cytochrome c-type biogenesis</keyword>
<keyword evidence="10 12" id="KW-0472">Membrane</keyword>
<accession>A0A839SXY0</accession>
<dbReference type="EMBL" id="JACHXA010000008">
    <property type="protein sequence ID" value="MBB3066386.1"/>
    <property type="molecule type" value="Genomic_DNA"/>
</dbReference>
<dbReference type="Gene3D" id="2.40.50.140">
    <property type="entry name" value="Nucleic acid-binding proteins"/>
    <property type="match status" value="1"/>
</dbReference>
<keyword evidence="3 12" id="KW-0349">Heme</keyword>
<dbReference type="InterPro" id="IPR012340">
    <property type="entry name" value="NA-bd_OB-fold"/>
</dbReference>
<protein>
    <recommendedName>
        <fullName evidence="12">Cytochrome c-type biogenesis protein CcmE</fullName>
    </recommendedName>
    <alternativeName>
        <fullName evidence="12">Cytochrome c maturation protein E</fullName>
    </alternativeName>
    <alternativeName>
        <fullName evidence="12">Heme chaperone CcmE</fullName>
    </alternativeName>
</protein>
<keyword evidence="15" id="KW-1185">Reference proteome</keyword>
<dbReference type="Proteomes" id="UP000581135">
    <property type="component" value="Unassembled WGS sequence"/>
</dbReference>
<feature type="binding site" description="axial binding residue" evidence="12 13">
    <location>
        <position position="127"/>
    </location>
    <ligand>
        <name>heme</name>
        <dbReference type="ChEBI" id="CHEBI:30413"/>
    </ligand>
    <ligandPart>
        <name>Fe</name>
        <dbReference type="ChEBI" id="CHEBI:18248"/>
    </ligandPart>
</feature>
<proteinExistence type="inferred from homology"/>
<reference evidence="14 15" key="1">
    <citation type="submission" date="2020-08" db="EMBL/GenBank/DDBJ databases">
        <title>Genomic Encyclopedia of Type Strains, Phase III (KMG-III): the genomes of soil and plant-associated and newly described type strains.</title>
        <authorList>
            <person name="Whitman W."/>
        </authorList>
    </citation>
    <scope>NUCLEOTIDE SEQUENCE [LARGE SCALE GENOMIC DNA]</scope>
    <source>
        <strain evidence="14 15">CECT 8803</strain>
    </source>
</reference>
<feature type="binding site" description="covalent" evidence="12 13">
    <location>
        <position position="123"/>
    </location>
    <ligand>
        <name>heme</name>
        <dbReference type="ChEBI" id="CHEBI:30413"/>
    </ligand>
</feature>
<comment type="caution">
    <text evidence="14">The sequence shown here is derived from an EMBL/GenBank/DDBJ whole genome shotgun (WGS) entry which is preliminary data.</text>
</comment>
<name>A0A839SXY0_9PROT</name>
<evidence type="ECO:0000256" key="13">
    <source>
        <dbReference type="PIRSR" id="PIRSR604329-50"/>
    </source>
</evidence>
<keyword evidence="2 12" id="KW-1003">Cell membrane</keyword>
<comment type="similarity">
    <text evidence="12">Belongs to the CcmE/CycJ family.</text>
</comment>
<evidence type="ECO:0000256" key="1">
    <source>
        <dbReference type="ARBA" id="ARBA00004533"/>
    </source>
</evidence>
<dbReference type="Pfam" id="PF03100">
    <property type="entry name" value="CcmE"/>
    <property type="match status" value="1"/>
</dbReference>
<dbReference type="NCBIfam" id="NF009727">
    <property type="entry name" value="PRK13254.1-1"/>
    <property type="match status" value="1"/>
</dbReference>
<comment type="function">
    <text evidence="11 12">Heme chaperone required for the biogenesis of c-type cytochromes. Transiently binds heme delivered by CcmC and transfers the heme to apo-cytochromes in a process facilitated by CcmF and CcmH.</text>
</comment>
<dbReference type="PANTHER" id="PTHR34128:SF2">
    <property type="entry name" value="CYTOCHROME C-TYPE BIOGENESIS PROTEIN CCME HOMOLOG, MITOCHONDRIAL"/>
    <property type="match status" value="1"/>
</dbReference>
<comment type="subcellular location">
    <subcellularLocation>
        <location evidence="1">Cell inner membrane</location>
    </subcellularLocation>
    <subcellularLocation>
        <location evidence="12">Cell membrane</location>
        <topology evidence="12">Single-pass type II membrane protein</topology>
    </subcellularLocation>
</comment>
<dbReference type="HAMAP" id="MF_01959">
    <property type="entry name" value="CcmE"/>
    <property type="match status" value="1"/>
</dbReference>
<dbReference type="InterPro" id="IPR036127">
    <property type="entry name" value="CcmE-like_sf"/>
</dbReference>
<dbReference type="GO" id="GO:0020037">
    <property type="term" value="F:heme binding"/>
    <property type="evidence" value="ECO:0007669"/>
    <property type="project" value="InterPro"/>
</dbReference>
<dbReference type="GO" id="GO:0017003">
    <property type="term" value="P:protein-heme linkage"/>
    <property type="evidence" value="ECO:0007669"/>
    <property type="project" value="UniProtKB-UniRule"/>
</dbReference>
<evidence type="ECO:0000256" key="2">
    <source>
        <dbReference type="ARBA" id="ARBA00022475"/>
    </source>
</evidence>
<evidence type="ECO:0000256" key="7">
    <source>
        <dbReference type="ARBA" id="ARBA00022968"/>
    </source>
</evidence>
<evidence type="ECO:0000256" key="9">
    <source>
        <dbReference type="ARBA" id="ARBA00023004"/>
    </source>
</evidence>
<evidence type="ECO:0000256" key="6">
    <source>
        <dbReference type="ARBA" id="ARBA00022748"/>
    </source>
</evidence>
<dbReference type="FunFam" id="2.40.50.140:FF:000104">
    <property type="entry name" value="Cytochrome c-type biogenesis protein CcmE"/>
    <property type="match status" value="1"/>
</dbReference>
<evidence type="ECO:0000313" key="14">
    <source>
        <dbReference type="EMBL" id="MBB3066386.1"/>
    </source>
</evidence>
<keyword evidence="5 12" id="KW-0479">Metal-binding</keyword>
<organism evidence="14 15">
    <name type="scientific">Limibacillus halophilus</name>
    <dbReference type="NCBI Taxonomy" id="1579333"/>
    <lineage>
        <taxon>Bacteria</taxon>
        <taxon>Pseudomonadati</taxon>
        <taxon>Pseudomonadota</taxon>
        <taxon>Alphaproteobacteria</taxon>
        <taxon>Rhodospirillales</taxon>
        <taxon>Rhodovibrionaceae</taxon>
        <taxon>Limibacillus</taxon>
    </lineage>
</organism>
<dbReference type="GO" id="GO:0017004">
    <property type="term" value="P:cytochrome complex assembly"/>
    <property type="evidence" value="ECO:0007669"/>
    <property type="project" value="UniProtKB-KW"/>
</dbReference>
<sequence>MTRKNRRLMFGALGLSALFGATALVLLALQENMMFFRSPSDLASGSVNLERAIRLGGLVEPGSVVKSDGNAEVTFRITDGQASIQVDYRGILPDLFREGQGVIVEGRMSPSGQFAADEVLAKHDENYMPKEVADALKEGGHWKGEESATQ</sequence>